<dbReference type="EMBL" id="QXFZ01001662">
    <property type="protein sequence ID" value="KAE9086883.1"/>
    <property type="molecule type" value="Genomic_DNA"/>
</dbReference>
<evidence type="ECO:0000313" key="13">
    <source>
        <dbReference type="Proteomes" id="UP000440732"/>
    </source>
</evidence>
<dbReference type="EMBL" id="QXFX01001702">
    <property type="protein sequence ID" value="KAE9086076.1"/>
    <property type="molecule type" value="Genomic_DNA"/>
</dbReference>
<evidence type="ECO:0000313" key="9">
    <source>
        <dbReference type="Proteomes" id="UP000429523"/>
    </source>
</evidence>
<dbReference type="Proteomes" id="UP000433483">
    <property type="component" value="Unassembled WGS sequence"/>
</dbReference>
<comment type="caution">
    <text evidence="5">The sequence shown here is derived from an EMBL/GenBank/DDBJ whole genome shotgun (WGS) entry which is preliminary data.</text>
</comment>
<evidence type="ECO:0000313" key="3">
    <source>
        <dbReference type="EMBL" id="KAE9086076.1"/>
    </source>
</evidence>
<gene>
    <name evidence="8" type="ORF">PF001_g19640</name>
    <name evidence="7" type="ORF">PF002_g21797</name>
    <name evidence="6" type="ORF">PF005_g20554</name>
    <name evidence="5" type="ORF">PF006_g19690</name>
    <name evidence="4" type="ORF">PF007_g20589</name>
    <name evidence="1" type="ORF">PF009_g21548</name>
    <name evidence="3" type="ORF">PF010_g20226</name>
    <name evidence="2" type="ORF">PF011_g19560</name>
</gene>
<dbReference type="Proteomes" id="UP000440732">
    <property type="component" value="Unassembled WGS sequence"/>
</dbReference>
<keyword evidence="10" id="KW-1185">Reference proteome</keyword>
<evidence type="ECO:0000313" key="7">
    <source>
        <dbReference type="EMBL" id="KAE9200546.1"/>
    </source>
</evidence>
<dbReference type="EMBL" id="QXGF01001704">
    <property type="protein sequence ID" value="KAE8928308.1"/>
    <property type="molecule type" value="Genomic_DNA"/>
</dbReference>
<evidence type="ECO:0008006" key="17">
    <source>
        <dbReference type="Google" id="ProtNLM"/>
    </source>
</evidence>
<dbReference type="EMBL" id="QXFW01001668">
    <property type="protein sequence ID" value="KAE8987483.1"/>
    <property type="molecule type" value="Genomic_DNA"/>
</dbReference>
<sequence length="421" mass="47812">MVHGAPRNAFLALATRERTGRSASQLHVPRKVLSLRQVFRYEEGGVLLGFSSDGNFLVNCITLDSQYEVQWRRVHFQDFHHWREDGHVPETAFKLRVDGASSAYGVNTPLEVWQSADDALVLAVTVDTLAEDRESSRRCRVAVAPSPTFDDGGLAAAVTSLSFEWSQPALSQRMESWQLMHLMRERADVHHLLVNAGTTVHVLVLHVWKRGRGQSQPLVTAAAPKGLGVSYFPEKAWYYPPVFPIKFLNSTEHRHHHATSDRLFRTGVECICQHLFDVERFLGEFLEPFKPLRRCNLVDYDLRLVRACAVEKSVFMIYVMALAPSPPEPSRPGIHHLRVALFLSLELFTGAYHIIRVLKVPVKGDLRQLAQMLARRFLADLNARLPEEKMAMAWTNEAFLREESLQELHNPLYPFSISSSS</sequence>
<organism evidence="5 13">
    <name type="scientific">Phytophthora fragariae</name>
    <dbReference type="NCBI Taxonomy" id="53985"/>
    <lineage>
        <taxon>Eukaryota</taxon>
        <taxon>Sar</taxon>
        <taxon>Stramenopiles</taxon>
        <taxon>Oomycota</taxon>
        <taxon>Peronosporomycetes</taxon>
        <taxon>Peronosporales</taxon>
        <taxon>Peronosporaceae</taxon>
        <taxon>Phytophthora</taxon>
    </lineage>
</organism>
<evidence type="ECO:0000313" key="15">
    <source>
        <dbReference type="Proteomes" id="UP000460718"/>
    </source>
</evidence>
<dbReference type="EMBL" id="QXGE01001614">
    <property type="protein sequence ID" value="KAE9290360.1"/>
    <property type="molecule type" value="Genomic_DNA"/>
</dbReference>
<proteinExistence type="predicted"/>
<dbReference type="AlphaFoldDB" id="A0A6A3SCW3"/>
<evidence type="ECO:0000313" key="11">
    <source>
        <dbReference type="Proteomes" id="UP000437068"/>
    </source>
</evidence>
<evidence type="ECO:0000313" key="14">
    <source>
        <dbReference type="Proteomes" id="UP000441208"/>
    </source>
</evidence>
<evidence type="ECO:0000313" key="12">
    <source>
        <dbReference type="Proteomes" id="UP000440367"/>
    </source>
</evidence>
<dbReference type="EMBL" id="QXGD01001710">
    <property type="protein sequence ID" value="KAE9200546.1"/>
    <property type="molecule type" value="Genomic_DNA"/>
</dbReference>
<name>A0A6A3SCW3_9STRA</name>
<protein>
    <recommendedName>
        <fullName evidence="17">DDB1- and CUL4-associated factor 15 WD40 repeat-containing domain-containing protein</fullName>
    </recommendedName>
</protein>
<evidence type="ECO:0000313" key="5">
    <source>
        <dbReference type="EMBL" id="KAE9113661.1"/>
    </source>
</evidence>
<dbReference type="Proteomes" id="UP000460718">
    <property type="component" value="Unassembled WGS sequence"/>
</dbReference>
<evidence type="ECO:0000313" key="4">
    <source>
        <dbReference type="EMBL" id="KAE9086883.1"/>
    </source>
</evidence>
<dbReference type="Proteomes" id="UP000488956">
    <property type="component" value="Unassembled WGS sequence"/>
</dbReference>
<dbReference type="Proteomes" id="UP000440367">
    <property type="component" value="Unassembled WGS sequence"/>
</dbReference>
<reference evidence="9 10" key="1">
    <citation type="submission" date="2018-08" db="EMBL/GenBank/DDBJ databases">
        <title>Genomic investigation of the strawberry pathogen Phytophthora fragariae indicates pathogenicity is determined by transcriptional variation in three key races.</title>
        <authorList>
            <person name="Adams T.M."/>
            <person name="Armitage A.D."/>
            <person name="Sobczyk M.K."/>
            <person name="Bates H.J."/>
            <person name="Dunwell J.M."/>
            <person name="Nellist C.F."/>
            <person name="Harrison R.J."/>
        </authorList>
    </citation>
    <scope>NUCLEOTIDE SEQUENCE [LARGE SCALE GENOMIC DNA]</scope>
    <source>
        <strain evidence="8 11">A4</strain>
        <strain evidence="7 12">BC-1</strain>
        <strain evidence="6 10">NOV-27</strain>
        <strain evidence="5 13">NOV-5</strain>
        <strain evidence="4 14">NOV-71</strain>
        <strain evidence="1 9">NOV-9</strain>
        <strain evidence="3 16">ONT-3</strain>
        <strain evidence="2 15">SCRP245</strain>
    </source>
</reference>
<accession>A0A6A3SCW3</accession>
<dbReference type="EMBL" id="QXGB01001675">
    <property type="protein sequence ID" value="KAE9187180.1"/>
    <property type="molecule type" value="Genomic_DNA"/>
</dbReference>
<dbReference type="OrthoDB" id="78703at2759"/>
<dbReference type="Proteomes" id="UP000437068">
    <property type="component" value="Unassembled WGS sequence"/>
</dbReference>
<evidence type="ECO:0000313" key="16">
    <source>
        <dbReference type="Proteomes" id="UP000488956"/>
    </source>
</evidence>
<evidence type="ECO:0000313" key="2">
    <source>
        <dbReference type="EMBL" id="KAE8987483.1"/>
    </source>
</evidence>
<evidence type="ECO:0000313" key="1">
    <source>
        <dbReference type="EMBL" id="KAE8928308.1"/>
    </source>
</evidence>
<evidence type="ECO:0000313" key="6">
    <source>
        <dbReference type="EMBL" id="KAE9187180.1"/>
    </source>
</evidence>
<dbReference type="Proteomes" id="UP000429523">
    <property type="component" value="Unassembled WGS sequence"/>
</dbReference>
<evidence type="ECO:0000313" key="8">
    <source>
        <dbReference type="EMBL" id="KAE9290360.1"/>
    </source>
</evidence>
<dbReference type="Proteomes" id="UP000441208">
    <property type="component" value="Unassembled WGS sequence"/>
</dbReference>
<evidence type="ECO:0000313" key="10">
    <source>
        <dbReference type="Proteomes" id="UP000433483"/>
    </source>
</evidence>
<dbReference type="EMBL" id="QXGA01001653">
    <property type="protein sequence ID" value="KAE9113661.1"/>
    <property type="molecule type" value="Genomic_DNA"/>
</dbReference>